<name>W8BGQ0_CERCA</name>
<dbReference type="InterPro" id="IPR000215">
    <property type="entry name" value="Serpin_fam"/>
</dbReference>
<dbReference type="InterPro" id="IPR023796">
    <property type="entry name" value="Serpin_dom"/>
</dbReference>
<dbReference type="AlphaFoldDB" id="W8BGQ0"/>
<dbReference type="Pfam" id="PF00079">
    <property type="entry name" value="Serpin"/>
    <property type="match status" value="2"/>
</dbReference>
<dbReference type="OrthoDB" id="10063692at2759"/>
<dbReference type="InterPro" id="IPR036186">
    <property type="entry name" value="Serpin_sf"/>
</dbReference>
<dbReference type="Gene3D" id="2.30.39.10">
    <property type="entry name" value="Alpha-1-antitrypsin, domain 1"/>
    <property type="match status" value="2"/>
</dbReference>
<dbReference type="GO" id="GO:0005615">
    <property type="term" value="C:extracellular space"/>
    <property type="evidence" value="ECO:0007669"/>
    <property type="project" value="InterPro"/>
</dbReference>
<organism evidence="6">
    <name type="scientific">Ceratitis capitata</name>
    <name type="common">Mediterranean fruit fly</name>
    <name type="synonym">Tephritis capitata</name>
    <dbReference type="NCBI Taxonomy" id="7213"/>
    <lineage>
        <taxon>Eukaryota</taxon>
        <taxon>Metazoa</taxon>
        <taxon>Ecdysozoa</taxon>
        <taxon>Arthropoda</taxon>
        <taxon>Hexapoda</taxon>
        <taxon>Insecta</taxon>
        <taxon>Pterygota</taxon>
        <taxon>Neoptera</taxon>
        <taxon>Endopterygota</taxon>
        <taxon>Diptera</taxon>
        <taxon>Brachycera</taxon>
        <taxon>Muscomorpha</taxon>
        <taxon>Tephritoidea</taxon>
        <taxon>Tephritidae</taxon>
        <taxon>Ceratitis</taxon>
        <taxon>Ceratitis</taxon>
    </lineage>
</organism>
<dbReference type="InterPro" id="IPR042178">
    <property type="entry name" value="Serpin_sf_1"/>
</dbReference>
<dbReference type="PANTHER" id="PTHR11461">
    <property type="entry name" value="SERINE PROTEASE INHIBITOR, SERPIN"/>
    <property type="match status" value="1"/>
</dbReference>
<comment type="similarity">
    <text evidence="3">Belongs to the serpin family.</text>
</comment>
<evidence type="ECO:0000256" key="4">
    <source>
        <dbReference type="SAM" id="SignalP"/>
    </source>
</evidence>
<dbReference type="PANTHER" id="PTHR11461:SF292">
    <property type="entry name" value="SERPIN 100A"/>
    <property type="match status" value="1"/>
</dbReference>
<evidence type="ECO:0000256" key="2">
    <source>
        <dbReference type="ARBA" id="ARBA00022900"/>
    </source>
</evidence>
<dbReference type="CDD" id="cd00172">
    <property type="entry name" value="serpin"/>
    <property type="match status" value="1"/>
</dbReference>
<dbReference type="InterPro" id="IPR023795">
    <property type="entry name" value="Serpin_CS"/>
</dbReference>
<feature type="signal peptide" evidence="4">
    <location>
        <begin position="1"/>
        <end position="20"/>
    </location>
</feature>
<evidence type="ECO:0000256" key="3">
    <source>
        <dbReference type="RuleBase" id="RU000411"/>
    </source>
</evidence>
<sequence length="648" mass="72352">MNMQIKIVLLFGLCYTLAVALPTQTGEGDATAAAQPPLPRFASAVSQKIALNMLKFNVDIDSNQVYSPLGISSILGVLAEGAAGETYDEFSKTLGFPAERADLRTSFQRILSRYQNHEYSTAPSFQTWLYIYRNNTARDEFKQLVRDNYFVMVKDINCDEYDWNEPNTSLDVETSSVSNSKDVVGFETLKRLRADADLAAAAATETQSTDTYGEEVVDKVPSKFDRVVDDKQYVGKPAILEEFKKVDEGVKTAEEQPKEVGEGAESTTTLDEVREQLKETEASNLASIPKHEDELIGKEVSKREEDLNFEDNETVRSEEKLQKHYDDNQDSGIPIQEVLDSNEPEKVTLPLQKLESALDTANKNAGEIMIALESHISSVRRALSARSLFRKEDIAHALSANSITGRSAGAKTKMLLFNGLYFAGLWAKPFTKISADEDNFFFMTAEDATKVPMMQTKGTFHVAELEHLNAKVLCLPYENKKYAMMIVLPNETEGLRSLIEKLQAEDLKKAKSLAQERELRVTLPKFQVDETSRSEAMLKSIGLKKLFAREESDLSLLSADNDLHVDEVVQFVSVRVDESGSSENALTASDTQARTSGAPELESIEVNRPFLYFVMDCEEEFVIAAGKIYTPEVKDELPISIEVEFEQS</sequence>
<keyword evidence="2" id="KW-0722">Serine protease inhibitor</keyword>
<dbReference type="GO" id="GO:0004867">
    <property type="term" value="F:serine-type endopeptidase inhibitor activity"/>
    <property type="evidence" value="ECO:0007669"/>
    <property type="project" value="UniProtKB-KW"/>
</dbReference>
<dbReference type="SMART" id="SM00093">
    <property type="entry name" value="SERPIN"/>
    <property type="match status" value="1"/>
</dbReference>
<feature type="chain" id="PRO_5004909258" evidence="4">
    <location>
        <begin position="21"/>
        <end position="648"/>
    </location>
</feature>
<gene>
    <name evidence="6" type="primary">SPB13</name>
</gene>
<reference evidence="6" key="1">
    <citation type="submission" date="2013-07" db="EMBL/GenBank/DDBJ databases">
        <authorList>
            <person name="Geib S."/>
        </authorList>
    </citation>
    <scope>NUCLEOTIDE SEQUENCE</scope>
</reference>
<proteinExistence type="evidence at transcript level"/>
<dbReference type="InterPro" id="IPR042185">
    <property type="entry name" value="Serpin_sf_2"/>
</dbReference>
<dbReference type="SUPFAM" id="SSF56574">
    <property type="entry name" value="Serpins"/>
    <property type="match status" value="1"/>
</dbReference>
<evidence type="ECO:0000256" key="1">
    <source>
        <dbReference type="ARBA" id="ARBA00022690"/>
    </source>
</evidence>
<feature type="domain" description="Serpin" evidence="5">
    <location>
        <begin position="51"/>
        <end position="631"/>
    </location>
</feature>
<protein>
    <submittedName>
        <fullName evidence="6">Serpin B13</fullName>
    </submittedName>
</protein>
<reference evidence="6" key="2">
    <citation type="journal article" date="2014" name="BMC Genomics">
        <title>A genomic perspective to assessing quality of mass-reared SIT flies used in Mediterranean fruit fly (Ceratitis capitata) eradication in California.</title>
        <authorList>
            <person name="Calla B."/>
            <person name="Hall B."/>
            <person name="Hou S."/>
            <person name="Geib S.M."/>
        </authorList>
    </citation>
    <scope>NUCLEOTIDE SEQUENCE</scope>
</reference>
<accession>W8BGQ0</accession>
<evidence type="ECO:0000259" key="5">
    <source>
        <dbReference type="SMART" id="SM00093"/>
    </source>
</evidence>
<dbReference type="Gene3D" id="3.30.497.10">
    <property type="entry name" value="Antithrombin, subunit I, domain 2"/>
    <property type="match status" value="1"/>
</dbReference>
<keyword evidence="1" id="KW-0646">Protease inhibitor</keyword>
<keyword evidence="4" id="KW-0732">Signal</keyword>
<dbReference type="PROSITE" id="PS00284">
    <property type="entry name" value="SERPIN"/>
    <property type="match status" value="1"/>
</dbReference>
<evidence type="ECO:0000313" key="6">
    <source>
        <dbReference type="EMBL" id="JAB96153.1"/>
    </source>
</evidence>
<dbReference type="EMBL" id="GAMC01010402">
    <property type="protein sequence ID" value="JAB96153.1"/>
    <property type="molecule type" value="mRNA"/>
</dbReference>